<feature type="domain" description="PKS/mFAS DH" evidence="13">
    <location>
        <begin position="2658"/>
        <end position="2940"/>
    </location>
</feature>
<dbReference type="InterPro" id="IPR016035">
    <property type="entry name" value="Acyl_Trfase/lysoPLipase"/>
</dbReference>
<feature type="region of interest" description="Disordered" evidence="10">
    <location>
        <begin position="2190"/>
        <end position="2211"/>
    </location>
</feature>
<dbReference type="Pfam" id="PF08990">
    <property type="entry name" value="Docking"/>
    <property type="match status" value="1"/>
</dbReference>
<feature type="compositionally biased region" description="Low complexity" evidence="10">
    <location>
        <begin position="2196"/>
        <end position="2211"/>
    </location>
</feature>
<keyword evidence="8" id="KW-0012">Acyltransferase</keyword>
<feature type="region of interest" description="N-terminal hotdog fold" evidence="9">
    <location>
        <begin position="2658"/>
        <end position="2783"/>
    </location>
</feature>
<dbReference type="RefSeq" id="WP_397708907.1">
    <property type="nucleotide sequence ID" value="NZ_JBIRGN010000001.1"/>
</dbReference>
<dbReference type="Pfam" id="PF16197">
    <property type="entry name" value="KAsynt_C_assoc"/>
    <property type="match status" value="2"/>
</dbReference>
<dbReference type="InterPro" id="IPR016039">
    <property type="entry name" value="Thiolase-like"/>
</dbReference>
<dbReference type="InterPro" id="IPR029058">
    <property type="entry name" value="AB_hydrolase_fold"/>
</dbReference>
<evidence type="ECO:0000259" key="11">
    <source>
        <dbReference type="PROSITE" id="PS50075"/>
    </source>
</evidence>
<dbReference type="Pfam" id="PF00109">
    <property type="entry name" value="ketoacyl-synt"/>
    <property type="match status" value="2"/>
</dbReference>
<dbReference type="Proteomes" id="UP001610818">
    <property type="component" value="Unassembled WGS sequence"/>
</dbReference>
<evidence type="ECO:0000256" key="8">
    <source>
        <dbReference type="ARBA" id="ARBA00023315"/>
    </source>
</evidence>
<dbReference type="Pfam" id="PF21089">
    <property type="entry name" value="PKS_DH_N"/>
    <property type="match status" value="2"/>
</dbReference>
<dbReference type="PANTHER" id="PTHR43775:SF51">
    <property type="entry name" value="INACTIVE PHENOLPHTHIOCEROL SYNTHESIS POLYKETIDE SYNTHASE TYPE I PKS1-RELATED"/>
    <property type="match status" value="1"/>
</dbReference>
<evidence type="ECO:0000256" key="7">
    <source>
        <dbReference type="ARBA" id="ARBA00023268"/>
    </source>
</evidence>
<evidence type="ECO:0000313" key="15">
    <source>
        <dbReference type="Proteomes" id="UP001610818"/>
    </source>
</evidence>
<evidence type="ECO:0000256" key="6">
    <source>
        <dbReference type="ARBA" id="ARBA00023194"/>
    </source>
</evidence>
<evidence type="ECO:0000313" key="14">
    <source>
        <dbReference type="EMBL" id="MFH8544777.1"/>
    </source>
</evidence>
<dbReference type="InterPro" id="IPR016036">
    <property type="entry name" value="Malonyl_transacylase_ACP-bd"/>
</dbReference>
<dbReference type="PANTHER" id="PTHR43775">
    <property type="entry name" value="FATTY ACID SYNTHASE"/>
    <property type="match status" value="1"/>
</dbReference>
<dbReference type="InterPro" id="IPR050091">
    <property type="entry name" value="PKS_NRPS_Biosynth_Enz"/>
</dbReference>
<keyword evidence="6" id="KW-0045">Antibiotic biosynthesis</keyword>
<dbReference type="Gene3D" id="1.10.1200.10">
    <property type="entry name" value="ACP-like"/>
    <property type="match status" value="2"/>
</dbReference>
<comment type="cofactor">
    <cofactor evidence="1">
        <name>pantetheine 4'-phosphate</name>
        <dbReference type="ChEBI" id="CHEBI:47942"/>
    </cofactor>
</comment>
<keyword evidence="3" id="KW-0596">Phosphopantetheine</keyword>
<dbReference type="PROSITE" id="PS52019">
    <property type="entry name" value="PKS_MFAS_DH"/>
    <property type="match status" value="2"/>
</dbReference>
<feature type="domain" description="PKS/mFAS DH" evidence="13">
    <location>
        <begin position="940"/>
        <end position="1216"/>
    </location>
</feature>
<dbReference type="Gene3D" id="3.10.129.110">
    <property type="entry name" value="Polyketide synthase dehydratase"/>
    <property type="match status" value="2"/>
</dbReference>
<dbReference type="InterPro" id="IPR020807">
    <property type="entry name" value="PKS_DH"/>
</dbReference>
<dbReference type="PROSITE" id="PS00606">
    <property type="entry name" value="KS3_1"/>
    <property type="match status" value="2"/>
</dbReference>
<feature type="active site" description="Proton acceptor; for dehydratase activity" evidence="9">
    <location>
        <position position="972"/>
    </location>
</feature>
<evidence type="ECO:0000256" key="4">
    <source>
        <dbReference type="ARBA" id="ARBA00022553"/>
    </source>
</evidence>
<dbReference type="PROSITE" id="PS52004">
    <property type="entry name" value="KS3_2"/>
    <property type="match status" value="2"/>
</dbReference>
<dbReference type="InterPro" id="IPR014043">
    <property type="entry name" value="Acyl_transferase_dom"/>
</dbReference>
<organism evidence="14 15">
    <name type="scientific">Streptomyces longisporoflavus</name>
    <dbReference type="NCBI Taxonomy" id="28044"/>
    <lineage>
        <taxon>Bacteria</taxon>
        <taxon>Bacillati</taxon>
        <taxon>Actinomycetota</taxon>
        <taxon>Actinomycetes</taxon>
        <taxon>Kitasatosporales</taxon>
        <taxon>Streptomycetaceae</taxon>
        <taxon>Streptomyces</taxon>
    </lineage>
</organism>
<evidence type="ECO:0000259" key="12">
    <source>
        <dbReference type="PROSITE" id="PS52004"/>
    </source>
</evidence>
<evidence type="ECO:0000259" key="13">
    <source>
        <dbReference type="PROSITE" id="PS52019"/>
    </source>
</evidence>
<feature type="active site" description="Proton donor; for dehydratase activity" evidence="9">
    <location>
        <position position="1138"/>
    </location>
</feature>
<dbReference type="InterPro" id="IPR036291">
    <property type="entry name" value="NAD(P)-bd_dom_sf"/>
</dbReference>
<dbReference type="Pfam" id="PF02801">
    <property type="entry name" value="Ketoacyl-synt_C"/>
    <property type="match status" value="2"/>
</dbReference>
<dbReference type="SMART" id="SM00826">
    <property type="entry name" value="PKS_DH"/>
    <property type="match status" value="2"/>
</dbReference>
<comment type="pathway">
    <text evidence="2">Antibiotic biosynthesis.</text>
</comment>
<dbReference type="InterPro" id="IPR036299">
    <property type="entry name" value="Polyketide_synth_docking_sf"/>
</dbReference>
<dbReference type="Pfam" id="PF00550">
    <property type="entry name" value="PP-binding"/>
    <property type="match status" value="2"/>
</dbReference>
<dbReference type="PROSITE" id="PS00012">
    <property type="entry name" value="PHOSPHOPANTETHEINE"/>
    <property type="match status" value="2"/>
</dbReference>
<dbReference type="CDD" id="cd08956">
    <property type="entry name" value="KR_3_FAS_SDR_x"/>
    <property type="match status" value="2"/>
</dbReference>
<dbReference type="InterPro" id="IPR055123">
    <property type="entry name" value="SpnB-like_Rossmann"/>
</dbReference>
<evidence type="ECO:0000256" key="2">
    <source>
        <dbReference type="ARBA" id="ARBA00004792"/>
    </source>
</evidence>
<dbReference type="InterPro" id="IPR009081">
    <property type="entry name" value="PP-bd_ACP"/>
</dbReference>
<feature type="active site" description="Proton donor; for dehydratase activity" evidence="9">
    <location>
        <position position="2862"/>
    </location>
</feature>
<sequence>MELETMDNEDKLRYFLKRVTADLRDTRRRLREVEEGEQEPVAIIGMSCRYPGDVRSPEDLWELVAGGRDGVTAFPDDRGWGEVELSDSEDPEREFRTEGGFLHDAAEFDPGVFGISPREALAMDPQQRLLLETSWEAFERAGIDASSLRGSRTGVFAGVMYHDYTSRLRSVPEGVEGFLGTGGFGSVASGRVSYTFALEGPAVTVDTACSSSLVTLHLAAQALRSGECTLALAGGVTVMATPDTFIGFSKQRGLAADGRCKSFSDDADGTGWGEGAGMLLLERLSDARRNGHTVLGVLRGSAVNQDGASNGLTAPNGPSQQRVIRQALDSAGLTADQVDAVEAHGTGTTLGDPIEAQALLATYGRDRPADQPLWLGSVKSNIGHTQAAAGVAGVIKSVMAMRHGVLPPTLHVGERSRHVDWSAGAVELLTEARRWPETGRPRRTAVSSFGISGTNAHVILEQAPADDPDDEPGEPSAPVEAVLAEAVPWVLSGNDPAALRARAAALLSHLAGRGETPADIGYSLALSRTALEHRAAVVGADRAELLSGLEALAGGDEAPNVVRGTVGTRGKLAFLFSGQGSQRVGMGRELYAEFPVFARALDEVCAGLDPHLDLPLRDVLFAEPGSDAAALLDRTTYTQPALFAIEVALFRLVTAWGLTPQFLAGHSIGELAAAHVSGVFSLADACTLVAARGRLMGALPDGGTMLSLRADEDTVRRLIAEHGGTVDVAAVNGPESTVVAGDADAVAAIDAEWRERGGRTRYLRVSHAFHSPHVDAVLADFRAVARTITYGAPAIPIVSTLTGAVLTLEQARDPEHWVRHVREAVRFLDGMRRLGEQGVTHFLELGPDAVLSAAGRDCAEEGALLVAAVRAERPEGTTLTSAIAALHVRGVALDWQAVFAGRGARRTDLPTYPFQRGRYWLDTGTYAGDVASVGLRPADHPLLGAAVTLADEEGALLTGRLSPATHPWLADHTVGGVILIPGAALVELAIRAGDQVGLDHVEELTLAAPLVLPADGAVRLQVSVGAPDESGRRTLNTYSRPDDAADDQPWTRHATGTLAAATAPATSAAGAGSWPPAGAERIDIEGRYDDLAASGLGYGPAFRGLRAAWRLGDDVFVDLELPDQDSAGSFGLHPALLDSALHAIGLGGFVTDTERLHLPYSWRGVRLHSSGASALRGRLSPAGTSGVAIDLTDGTGAPVASVGELSLRPLAADGLTGDRLDSLFRVDWTRIRPAEAALPRWAVLGEGAEPAGPAAGYADLAALAEDEVPDLVFAPVPPAASPAEATHRALALVRAWLADERFASARLVFVTSGAVAAGPDEDVPDLANAPLWGLVRAAQSEHPGRFALMDTDLAWSEAITRILPAAVATGEPQLALRAGELLAPRLVRARPEAGQEPDFGTGPVLVTGASGMLGGLVARHLVERHGVRRLVLASRRGEVGALHEELLELGAEVTAAACDVADRDAVAALLAEHPVTAVVHAAGVLDDGVIESLTPERVDTVFRPKVDAARHLHELTRDLDLSAFVLFSSAAGTFGNAGQANYCAANAFLDALAQHRHARGLPATSLAWGLWADASGMTDELAETDRGRLTRAGVTALSAEEGLRLFDAALALPSAVAVPMRLDLAPLRARPEAVPALLRALVRTARPEAAKAEGGLATRISALPAEERLPAVLDLVRTCVAAVLGHASAAAVEAERAFDELGFDSLTAVELRNKLDAATGLRLPATLVFDYPTPLALAKHLRATLLGDEETRTAAIRTAAADDEPIAIVGMSCRYPGGASSPEDLWRLVAEGRDAVSDFPDNRGWDVEALYDPDPENTGTSTVRSGGFLYDAADFDPVFFGMSPREALAVDPQQRLLLETSWEAFERAGIDPKSLRGSATGVFAGVMYNDYAARLGRSPEGFEGQLGVGSSGSVASGRVSYVFGLEGPAVSVDTACSSSLVAMHLAAQALRSGECTLALAGGVTVMASPATFVEFSRQRGLAPDGRCKAFSADADGTGWGEGVGMLVLERLSDARRNGHRVLAVMRGSAVNQDGASNGLTAPNGPSQQRVIRQALANANLAPSDVDAVEAHGTGTTLGDPIEAQALLATYGRDRAGAPLWLGSLKSNIGHTQAAAGVGGVIKMVMALRHAELPKTLHADERSPHVDWSAGEVDLLTETRPWPALDRPRRAGVSSFGVSGTNAHIVLEQAPEDEESVPATAPEETPAASATVPGPVPLVFSARTEGALRAYAARLATASEDAALVDMADGLLSRSVFDHRAVVVAGGADALSAVAAGAESARVAVGVARPAGQVAFVFPGQGSQWLGMGAELAEASPVFRASLEACAEALAPYVDWSLYDALGDAALLERVDVVQPALFAVMVSLAALWRSHGVEPDAVVGHSQGEIAAAHVAGALSLDDAARVVALRSKAILALSGRGGMVSLALTVEQARERIARWDGRISVAAVNGPGSVVVAGDADALDELMESCAVDEVRARRVPVDYASHSPHAERIQGALAEVLAGIEPKPASVPMFSTVTGEWLTGSEVGADYWYQNLRNTVRFEDATRGLLDHGIGVFVECSPHPVLTIGVSETVDATGGDAVMVGTLRRDEGGLDRFLLSAAEAHVEGMPFDWRTVVPAGRPVDLPTYPFQHKQYWLDAPLDLRFEHAAGGLGLADAEHPLLGAVVDLADEQGLVCTGRLGTDTHPWLADHAVAQTTLLPGTAFAEIALAAGSGLGLDEVEELTLAAPLVLPERGGVRLRVTVGGDDGTGRRALNIDSSPEDTATGADWTRHATGVLTTAAPAAPAAPAEPAAPAQWPPAGAEPVDLDGLYDSLEAAGFGYGPAFQGLRTAWRGEGAVYAEVTLAEDQHRDAASFGLHPALLDAALHACMLGGLLEDAGRPRLPFSFSGIRWHATGATAARVRLTPAGPDAVALELTDARGNPLATVASLVLRPIAADQWGARHRDALFRLEWVAAPTRAATPAPARGCAIIGPDELKAGAGLAAAGIAVQEHDSLAALAEAGVPGLVVVPCVDGDGAAGDGAAPVAAARTAALRALRLAKEWLADDRFLDSRLVFVTRGAVAAGPDEDVPDLADATVWGLIRSAQSENPDRFTLVDVDGHDTSWPVLSTALTTAEPQSAVRGGDVLVPRIARTRPAEAKTGLTLAPGGTVLVTGATGMIGGLVTRHLVSEHGVRHLVLASRSGAAAPGAEDLRTELAGLGAHVTLATCDVTDPAALAELLAAVPADHPLTGVVHSAGVLDDATISSLTPEQLDTVFRPKVDAAWHLHELTRGLDLSAFVLFSSAAGILGSPGQGNYAAANAFLDALTHHRRAAGLPATSLAWGLWETASAMTGSMAENDVARMSRSGFAGLTREQGLALFDLGCAADDAVVVPMRIDIGALRGGPDEVPPLLRGLVRPRAARATAAASEEPLAQRLAGLTEEEQGRELLLLVREQTAAVLGYAPEELDVSGSLAQLGLDSLTALQLRNRLAGATGLRLPTTVVFDQPTGPALTAYLRRELATATGPRDDVPASTGALAVEDTLTGLYRQACDLGLYEEGWQMVNAAALVRPVFETPEEAPALPPVTLATGPAIPLLCFPPSMAPSGPHYFGRFAPVFAGERDVTVLPHPGFAPGEKLPATREAVVAFQAEAVRRQAGGRPFMLLGYSSGGWMANAVAALLERQGNAPQAVVLLDTYTATTSFEDRLEEALRKRAANSDAFELMTGAQLTGQGGYLRIFDDWKPEPIDTPTLYVHATFPPGESRALRTEDDWRPRWPLAHEGTDVPGDHFTIMDDHSESTAHAVRTWLAGAPIGENSA</sequence>
<dbReference type="InterPro" id="IPR014030">
    <property type="entry name" value="Ketoacyl_synth_N"/>
</dbReference>
<dbReference type="InterPro" id="IPR020841">
    <property type="entry name" value="PKS_Beta-ketoAc_synthase_dom"/>
</dbReference>
<dbReference type="SUPFAM" id="SSF53901">
    <property type="entry name" value="Thiolase-like"/>
    <property type="match status" value="2"/>
</dbReference>
<dbReference type="InterPro" id="IPR049552">
    <property type="entry name" value="PKS_DH_N"/>
</dbReference>
<dbReference type="Pfam" id="PF00698">
    <property type="entry name" value="Acyl_transf_1"/>
    <property type="match status" value="2"/>
</dbReference>
<dbReference type="Pfam" id="PF00975">
    <property type="entry name" value="Thioesterase"/>
    <property type="match status" value="1"/>
</dbReference>
<dbReference type="InterPro" id="IPR006162">
    <property type="entry name" value="Ppantetheine_attach_site"/>
</dbReference>
<dbReference type="SUPFAM" id="SSF53474">
    <property type="entry name" value="alpha/beta-Hydrolases"/>
    <property type="match status" value="1"/>
</dbReference>
<feature type="domain" description="Carrier" evidence="11">
    <location>
        <begin position="3423"/>
        <end position="3500"/>
    </location>
</feature>
<dbReference type="Pfam" id="PF14765">
    <property type="entry name" value="PS-DH"/>
    <property type="match status" value="2"/>
</dbReference>
<dbReference type="SMART" id="SM00825">
    <property type="entry name" value="PKS_KS"/>
    <property type="match status" value="2"/>
</dbReference>
<dbReference type="PROSITE" id="PS50075">
    <property type="entry name" value="CARRIER"/>
    <property type="match status" value="2"/>
</dbReference>
<dbReference type="InterPro" id="IPR020802">
    <property type="entry name" value="TesA-like"/>
</dbReference>
<keyword evidence="15" id="KW-1185">Reference proteome</keyword>
<dbReference type="InterPro" id="IPR049551">
    <property type="entry name" value="PKS_DH_C"/>
</dbReference>
<evidence type="ECO:0000256" key="5">
    <source>
        <dbReference type="ARBA" id="ARBA00022679"/>
    </source>
</evidence>
<dbReference type="SUPFAM" id="SSF55048">
    <property type="entry name" value="Probable ACP-binding domain of malonyl-CoA ACP transacylase"/>
    <property type="match status" value="2"/>
</dbReference>
<keyword evidence="4" id="KW-0597">Phosphoprotein</keyword>
<gene>
    <name evidence="14" type="ORF">ACH4F9_07170</name>
</gene>
<dbReference type="SMART" id="SM00823">
    <property type="entry name" value="PKS_PP"/>
    <property type="match status" value="2"/>
</dbReference>
<keyword evidence="7" id="KW-0511">Multifunctional enzyme</keyword>
<dbReference type="SMART" id="SM00824">
    <property type="entry name" value="PKS_TE"/>
    <property type="match status" value="1"/>
</dbReference>
<feature type="domain" description="Carrier" evidence="11">
    <location>
        <begin position="1670"/>
        <end position="1745"/>
    </location>
</feature>
<dbReference type="InterPro" id="IPR057326">
    <property type="entry name" value="KR_dom"/>
</dbReference>
<dbReference type="EMBL" id="JBIRGQ010000001">
    <property type="protein sequence ID" value="MFH8544777.1"/>
    <property type="molecule type" value="Genomic_DNA"/>
</dbReference>
<evidence type="ECO:0000256" key="3">
    <source>
        <dbReference type="ARBA" id="ARBA00022450"/>
    </source>
</evidence>
<comment type="caution">
    <text evidence="14">The sequence shown here is derived from an EMBL/GenBank/DDBJ whole genome shotgun (WGS) entry which is preliminary data.</text>
</comment>
<dbReference type="Pfam" id="PF22953">
    <property type="entry name" value="SpnB_Rossmann"/>
    <property type="match status" value="2"/>
</dbReference>
<feature type="domain" description="Ketosynthase family 3 (KS3)" evidence="12">
    <location>
        <begin position="1763"/>
        <end position="2188"/>
    </location>
</feature>
<dbReference type="SMART" id="SM00827">
    <property type="entry name" value="PKS_AT"/>
    <property type="match status" value="2"/>
</dbReference>
<dbReference type="SUPFAM" id="SSF47336">
    <property type="entry name" value="ACP-like"/>
    <property type="match status" value="1"/>
</dbReference>
<dbReference type="SUPFAM" id="SSF51735">
    <property type="entry name" value="NAD(P)-binding Rossmann-fold domains"/>
    <property type="match status" value="4"/>
</dbReference>
<protein>
    <submittedName>
        <fullName evidence="14">Type I polyketide synthase</fullName>
    </submittedName>
</protein>
<dbReference type="SUPFAM" id="SSF101173">
    <property type="entry name" value="Docking domain B of the erythromycin polyketide synthase (DEBS)"/>
    <property type="match status" value="1"/>
</dbReference>
<accession>A0ABW7QII7</accession>
<dbReference type="InterPro" id="IPR032821">
    <property type="entry name" value="PKS_assoc"/>
</dbReference>
<dbReference type="InterPro" id="IPR014031">
    <property type="entry name" value="Ketoacyl_synth_C"/>
</dbReference>
<dbReference type="Gene3D" id="3.40.47.10">
    <property type="match status" value="2"/>
</dbReference>
<keyword evidence="5" id="KW-0808">Transferase</keyword>
<dbReference type="InterPro" id="IPR001227">
    <property type="entry name" value="Ac_transferase_dom_sf"/>
</dbReference>
<dbReference type="Gene3D" id="3.40.50.1820">
    <property type="entry name" value="alpha/beta hydrolase"/>
    <property type="match status" value="1"/>
</dbReference>
<dbReference type="InterPro" id="IPR049900">
    <property type="entry name" value="PKS_mFAS_DH"/>
</dbReference>
<dbReference type="Gene3D" id="3.30.70.3290">
    <property type="match status" value="2"/>
</dbReference>
<dbReference type="InterPro" id="IPR018201">
    <property type="entry name" value="Ketoacyl_synth_AS"/>
</dbReference>
<name>A0ABW7QII7_9ACTN</name>
<feature type="domain" description="Ketosynthase family 3 (KS3)" evidence="12">
    <location>
        <begin position="38"/>
        <end position="462"/>
    </location>
</feature>
<dbReference type="SMART" id="SM01294">
    <property type="entry name" value="PKS_PP_betabranch"/>
    <property type="match status" value="1"/>
</dbReference>
<dbReference type="InterPro" id="IPR036736">
    <property type="entry name" value="ACP-like_sf"/>
</dbReference>
<dbReference type="Pfam" id="PF08659">
    <property type="entry name" value="KR"/>
    <property type="match status" value="2"/>
</dbReference>
<feature type="region of interest" description="Disordered" evidence="10">
    <location>
        <begin position="1029"/>
        <end position="1050"/>
    </location>
</feature>
<dbReference type="InterPro" id="IPR042104">
    <property type="entry name" value="PKS_dehydratase_sf"/>
</dbReference>
<dbReference type="InterPro" id="IPR013968">
    <property type="entry name" value="PKS_KR"/>
</dbReference>
<dbReference type="SMART" id="SM00822">
    <property type="entry name" value="PKS_KR"/>
    <property type="match status" value="2"/>
</dbReference>
<evidence type="ECO:0000256" key="1">
    <source>
        <dbReference type="ARBA" id="ARBA00001957"/>
    </source>
</evidence>
<dbReference type="Gene3D" id="3.40.366.10">
    <property type="entry name" value="Malonyl-Coenzyme A Acyl Carrier Protein, domain 2"/>
    <property type="match status" value="2"/>
</dbReference>
<dbReference type="SUPFAM" id="SSF52151">
    <property type="entry name" value="FabD/lysophospholipase-like"/>
    <property type="match status" value="2"/>
</dbReference>
<feature type="region of interest" description="C-terminal hotdog fold" evidence="9">
    <location>
        <begin position="1079"/>
        <end position="1216"/>
    </location>
</feature>
<evidence type="ECO:0000256" key="9">
    <source>
        <dbReference type="PROSITE-ProRule" id="PRU01363"/>
    </source>
</evidence>
<feature type="region of interest" description="C-terminal hotdog fold" evidence="9">
    <location>
        <begin position="2801"/>
        <end position="2940"/>
    </location>
</feature>
<proteinExistence type="predicted"/>
<dbReference type="Gene3D" id="3.40.50.720">
    <property type="entry name" value="NAD(P)-binding Rossmann-like Domain"/>
    <property type="match status" value="2"/>
</dbReference>
<dbReference type="InterPro" id="IPR020806">
    <property type="entry name" value="PKS_PP-bd"/>
</dbReference>
<reference evidence="14 15" key="1">
    <citation type="submission" date="2024-10" db="EMBL/GenBank/DDBJ databases">
        <title>The Natural Products Discovery Center: Release of the First 8490 Sequenced Strains for Exploring Actinobacteria Biosynthetic Diversity.</title>
        <authorList>
            <person name="Kalkreuter E."/>
            <person name="Kautsar S.A."/>
            <person name="Yang D."/>
            <person name="Bader C.D."/>
            <person name="Teijaro C.N."/>
            <person name="Fluegel L."/>
            <person name="Davis C.M."/>
            <person name="Simpson J.R."/>
            <person name="Lauterbach L."/>
            <person name="Steele A.D."/>
            <person name="Gui C."/>
            <person name="Meng S."/>
            <person name="Li G."/>
            <person name="Viehrig K."/>
            <person name="Ye F."/>
            <person name="Su P."/>
            <person name="Kiefer A.F."/>
            <person name="Nichols A."/>
            <person name="Cepeda A.J."/>
            <person name="Yan W."/>
            <person name="Fan B."/>
            <person name="Jiang Y."/>
            <person name="Adhikari A."/>
            <person name="Zheng C.-J."/>
            <person name="Schuster L."/>
            <person name="Cowan T.M."/>
            <person name="Smanski M.J."/>
            <person name="Chevrette M.G."/>
            <person name="De Carvalho L.P.S."/>
            <person name="Shen B."/>
        </authorList>
    </citation>
    <scope>NUCLEOTIDE SEQUENCE [LARGE SCALE GENOMIC DNA]</scope>
    <source>
        <strain evidence="14 15">NPDC017990</strain>
    </source>
</reference>
<dbReference type="CDD" id="cd00833">
    <property type="entry name" value="PKS"/>
    <property type="match status" value="2"/>
</dbReference>
<feature type="active site" description="Proton acceptor; for dehydratase activity" evidence="9">
    <location>
        <position position="2690"/>
    </location>
</feature>
<dbReference type="InterPro" id="IPR001031">
    <property type="entry name" value="Thioesterase"/>
</dbReference>
<feature type="region of interest" description="N-terminal hotdog fold" evidence="9">
    <location>
        <begin position="940"/>
        <end position="1065"/>
    </location>
</feature>
<evidence type="ECO:0000256" key="10">
    <source>
        <dbReference type="SAM" id="MobiDB-lite"/>
    </source>
</evidence>
<dbReference type="InterPro" id="IPR015083">
    <property type="entry name" value="NorB/c/GfsB-D-like_docking"/>
</dbReference>